<dbReference type="CDD" id="cd01949">
    <property type="entry name" value="GGDEF"/>
    <property type="match status" value="1"/>
</dbReference>
<dbReference type="InterPro" id="IPR000160">
    <property type="entry name" value="GGDEF_dom"/>
</dbReference>
<comment type="caution">
    <text evidence="4">The sequence shown here is derived from an EMBL/GenBank/DDBJ whole genome shotgun (WGS) entry which is preliminary data.</text>
</comment>
<dbReference type="PANTHER" id="PTHR33121">
    <property type="entry name" value="CYCLIC DI-GMP PHOSPHODIESTERASE PDEF"/>
    <property type="match status" value="1"/>
</dbReference>
<keyword evidence="5" id="KW-1185">Reference proteome</keyword>
<dbReference type="InterPro" id="IPR003660">
    <property type="entry name" value="HAMP_dom"/>
</dbReference>
<dbReference type="PROSITE" id="PS50887">
    <property type="entry name" value="GGDEF"/>
    <property type="match status" value="1"/>
</dbReference>
<dbReference type="GO" id="GO:0007165">
    <property type="term" value="P:signal transduction"/>
    <property type="evidence" value="ECO:0007669"/>
    <property type="project" value="InterPro"/>
</dbReference>
<dbReference type="SUPFAM" id="SSF141868">
    <property type="entry name" value="EAL domain-like"/>
    <property type="match status" value="1"/>
</dbReference>
<dbReference type="Gene3D" id="3.30.70.270">
    <property type="match status" value="1"/>
</dbReference>
<dbReference type="Proteomes" id="UP000613768">
    <property type="component" value="Unassembled WGS sequence"/>
</dbReference>
<dbReference type="InterPro" id="IPR029787">
    <property type="entry name" value="Nucleotide_cyclase"/>
</dbReference>
<dbReference type="InterPro" id="IPR001633">
    <property type="entry name" value="EAL_dom"/>
</dbReference>
<dbReference type="PROSITE" id="PS50883">
    <property type="entry name" value="EAL"/>
    <property type="match status" value="1"/>
</dbReference>
<dbReference type="InterPro" id="IPR050706">
    <property type="entry name" value="Cyclic-di-GMP_PDE-like"/>
</dbReference>
<reference evidence="4 5" key="1">
    <citation type="submission" date="2020-09" db="EMBL/GenBank/DDBJ databases">
        <title>Pseudoxanthomonas sp. CAU 1598 isolated from sand of Yaerae Beach.</title>
        <authorList>
            <person name="Kim W."/>
        </authorList>
    </citation>
    <scope>NUCLEOTIDE SEQUENCE [LARGE SCALE GENOMIC DNA]</scope>
    <source>
        <strain evidence="4 5">CAU 1598</strain>
    </source>
</reference>
<evidence type="ECO:0000259" key="2">
    <source>
        <dbReference type="PROSITE" id="PS50885"/>
    </source>
</evidence>
<feature type="domain" description="HAMP" evidence="2">
    <location>
        <begin position="271"/>
        <end position="324"/>
    </location>
</feature>
<dbReference type="Gene3D" id="3.20.20.450">
    <property type="entry name" value="EAL domain"/>
    <property type="match status" value="1"/>
</dbReference>
<dbReference type="PANTHER" id="PTHR33121:SF71">
    <property type="entry name" value="OXYGEN SENSOR PROTEIN DOSP"/>
    <property type="match status" value="1"/>
</dbReference>
<dbReference type="Pfam" id="PF00990">
    <property type="entry name" value="GGDEF"/>
    <property type="match status" value="1"/>
</dbReference>
<dbReference type="Gene3D" id="6.10.340.10">
    <property type="match status" value="1"/>
</dbReference>
<dbReference type="InterPro" id="IPR043128">
    <property type="entry name" value="Rev_trsase/Diguanyl_cyclase"/>
</dbReference>
<dbReference type="SMART" id="SM00267">
    <property type="entry name" value="GGDEF"/>
    <property type="match status" value="1"/>
</dbReference>
<evidence type="ECO:0000259" key="1">
    <source>
        <dbReference type="PROSITE" id="PS50883"/>
    </source>
</evidence>
<dbReference type="GO" id="GO:0016020">
    <property type="term" value="C:membrane"/>
    <property type="evidence" value="ECO:0007669"/>
    <property type="project" value="InterPro"/>
</dbReference>
<dbReference type="SMART" id="SM00304">
    <property type="entry name" value="HAMP"/>
    <property type="match status" value="1"/>
</dbReference>
<sequence length="769" mass="86019">MGRLRIRIFLFVFALSVALLVVSQQLAWRQADEQAAQLQVQQLQHRGRWLVETLRFRIENQVGPQLWLPWLAEHGVNHDTLHHLLRSGAFSRIEQLTPEPLAVGDSEAPDLAALEPHVTTGQWFAIWQAQQLWLVQDHLLTAGSEPRRLRFLRRIDLGVESAAGEPLSALWIRQDQQWRPLWSQHEDLSADSIRRQLQQIGGAESLSEPVLTGSARFAFTPFQLLHHELVWVQQSWISSDAMAASLREWQMLALGLLAFLLSVGGALWLDRSISRPMAALARYMRRVGAGEERVAPPSLPVRGELAAVAREFAFMLSTLAKREESIRHLAFHDSLTGLANRHRFAALLAERLGDAQISRLCVVVIDLARFREINDTLGHGAGDNILKQVAARLLGVAALRQQVARLSADEFGVLIINVHPAELMQGLSQIAAIFDVPFQVDKVSLEVRASLGAAVYPEHGDSPGMLLQRSEIALFQAKQQKQRIVVYSPEQDGHTLRRLTLMAELRAAIDRDELSLYVQPKLDIAGWRIVGVECLVRWHHPQYGMVPPDEFIPLAEQTGAIRQLTNWMLRKGLDWAKRWRDDGLQLKVAINVSTVDLLDPLLAKRVSGWIRERGLPADALLLEVTESAVMQDAEGALPMLRELRDFGVDLAVDDFGTGYSSMLQLKRLPVGELKIDKSFVMGVLRSADDAVIVRSTIDLAHNLDLVVVAEGVEDDTTLEWLKRFGCDLAQGYLLSKPMPADLLSLWLDQAPYLCAGREHVGLGHGPVEL</sequence>
<dbReference type="SMART" id="SM00052">
    <property type="entry name" value="EAL"/>
    <property type="match status" value="1"/>
</dbReference>
<dbReference type="AlphaFoldDB" id="A0AAW3ZKH8"/>
<dbReference type="GO" id="GO:0071111">
    <property type="term" value="F:cyclic-guanylate-specific phosphodiesterase activity"/>
    <property type="evidence" value="ECO:0007669"/>
    <property type="project" value="InterPro"/>
</dbReference>
<gene>
    <name evidence="4" type="ORF">IFO71_08020</name>
</gene>
<protein>
    <submittedName>
        <fullName evidence="4">EAL domain-containing protein</fullName>
    </submittedName>
</protein>
<feature type="domain" description="EAL" evidence="1">
    <location>
        <begin position="498"/>
        <end position="751"/>
    </location>
</feature>
<dbReference type="Pfam" id="PF00563">
    <property type="entry name" value="EAL"/>
    <property type="match status" value="1"/>
</dbReference>
<proteinExistence type="predicted"/>
<evidence type="ECO:0000313" key="4">
    <source>
        <dbReference type="EMBL" id="MBD8525687.1"/>
    </source>
</evidence>
<name>A0AAW3ZKH8_9GAMM</name>
<evidence type="ECO:0000313" key="5">
    <source>
        <dbReference type="Proteomes" id="UP000613768"/>
    </source>
</evidence>
<dbReference type="InterPro" id="IPR035919">
    <property type="entry name" value="EAL_sf"/>
</dbReference>
<accession>A0AAW3ZKH8</accession>
<dbReference type="NCBIfam" id="TIGR00254">
    <property type="entry name" value="GGDEF"/>
    <property type="match status" value="1"/>
</dbReference>
<dbReference type="SUPFAM" id="SSF55073">
    <property type="entry name" value="Nucleotide cyclase"/>
    <property type="match status" value="1"/>
</dbReference>
<dbReference type="EMBL" id="JACYTR010000011">
    <property type="protein sequence ID" value="MBD8525687.1"/>
    <property type="molecule type" value="Genomic_DNA"/>
</dbReference>
<dbReference type="PROSITE" id="PS50885">
    <property type="entry name" value="HAMP"/>
    <property type="match status" value="1"/>
</dbReference>
<feature type="domain" description="GGDEF" evidence="3">
    <location>
        <begin position="358"/>
        <end position="489"/>
    </location>
</feature>
<organism evidence="4 5">
    <name type="scientific">Pseudomarimonas arenosa</name>
    <dbReference type="NCBI Taxonomy" id="2774145"/>
    <lineage>
        <taxon>Bacteria</taxon>
        <taxon>Pseudomonadati</taxon>
        <taxon>Pseudomonadota</taxon>
        <taxon>Gammaproteobacteria</taxon>
        <taxon>Lysobacterales</taxon>
        <taxon>Lysobacteraceae</taxon>
        <taxon>Pseudomarimonas</taxon>
    </lineage>
</organism>
<evidence type="ECO:0000259" key="3">
    <source>
        <dbReference type="PROSITE" id="PS50887"/>
    </source>
</evidence>
<dbReference type="CDD" id="cd01948">
    <property type="entry name" value="EAL"/>
    <property type="match status" value="1"/>
</dbReference>
<dbReference type="RefSeq" id="WP_192029033.1">
    <property type="nucleotide sequence ID" value="NZ_JACYTR010000011.1"/>
</dbReference>